<evidence type="ECO:0000313" key="3">
    <source>
        <dbReference type="Proteomes" id="UP000318509"/>
    </source>
</evidence>
<evidence type="ECO:0000313" key="2">
    <source>
        <dbReference type="EMBL" id="TMI93140.1"/>
    </source>
</evidence>
<dbReference type="SUPFAM" id="SSF55729">
    <property type="entry name" value="Acyl-CoA N-acyltransferases (Nat)"/>
    <property type="match status" value="1"/>
</dbReference>
<reference evidence="2 3" key="1">
    <citation type="journal article" date="2019" name="Nat. Microbiol.">
        <title>Mediterranean grassland soil C-N compound turnover is dependent on rainfall and depth, and is mediated by genomically divergent microorganisms.</title>
        <authorList>
            <person name="Diamond S."/>
            <person name="Andeer P.F."/>
            <person name="Li Z."/>
            <person name="Crits-Christoph A."/>
            <person name="Burstein D."/>
            <person name="Anantharaman K."/>
            <person name="Lane K.R."/>
            <person name="Thomas B.C."/>
            <person name="Pan C."/>
            <person name="Northen T.R."/>
            <person name="Banfield J.F."/>
        </authorList>
    </citation>
    <scope>NUCLEOTIDE SEQUENCE [LARGE SCALE GENOMIC DNA]</scope>
    <source>
        <strain evidence="2">NP_3</strain>
    </source>
</reference>
<keyword evidence="2" id="KW-0808">Transferase</keyword>
<dbReference type="Proteomes" id="UP000318509">
    <property type="component" value="Unassembled WGS sequence"/>
</dbReference>
<organism evidence="2 3">
    <name type="scientific">Candidatus Segetimicrobium genomatis</name>
    <dbReference type="NCBI Taxonomy" id="2569760"/>
    <lineage>
        <taxon>Bacteria</taxon>
        <taxon>Bacillati</taxon>
        <taxon>Candidatus Sysuimicrobiota</taxon>
        <taxon>Candidatus Sysuimicrobiia</taxon>
        <taxon>Candidatus Sysuimicrobiales</taxon>
        <taxon>Candidatus Segetimicrobiaceae</taxon>
        <taxon>Candidatus Segetimicrobium</taxon>
    </lineage>
</organism>
<dbReference type="GO" id="GO:0016747">
    <property type="term" value="F:acyltransferase activity, transferring groups other than amino-acyl groups"/>
    <property type="evidence" value="ECO:0007669"/>
    <property type="project" value="InterPro"/>
</dbReference>
<dbReference type="AlphaFoldDB" id="A0A537KBI8"/>
<gene>
    <name evidence="2" type="ORF">E6H00_01660</name>
</gene>
<dbReference type="Gene3D" id="3.40.630.30">
    <property type="match status" value="1"/>
</dbReference>
<proteinExistence type="predicted"/>
<dbReference type="EMBL" id="VBAK01000037">
    <property type="protein sequence ID" value="TMI93140.1"/>
    <property type="molecule type" value="Genomic_DNA"/>
</dbReference>
<dbReference type="PANTHER" id="PTHR43792:SF1">
    <property type="entry name" value="N-ACETYLTRANSFERASE DOMAIN-CONTAINING PROTEIN"/>
    <property type="match status" value="1"/>
</dbReference>
<accession>A0A537KBI8</accession>
<dbReference type="CDD" id="cd04301">
    <property type="entry name" value="NAT_SF"/>
    <property type="match status" value="1"/>
</dbReference>
<dbReference type="InterPro" id="IPR051531">
    <property type="entry name" value="N-acetyltransferase"/>
</dbReference>
<evidence type="ECO:0000259" key="1">
    <source>
        <dbReference type="PROSITE" id="PS51186"/>
    </source>
</evidence>
<dbReference type="PROSITE" id="PS51186">
    <property type="entry name" value="GNAT"/>
    <property type="match status" value="1"/>
</dbReference>
<comment type="caution">
    <text evidence="2">The sequence shown here is derived from an EMBL/GenBank/DDBJ whole genome shotgun (WGS) entry which is preliminary data.</text>
</comment>
<dbReference type="InterPro" id="IPR016181">
    <property type="entry name" value="Acyl_CoA_acyltransferase"/>
</dbReference>
<dbReference type="InterPro" id="IPR000182">
    <property type="entry name" value="GNAT_dom"/>
</dbReference>
<sequence length="247" mass="26849">MAASYDASARACHAARTGGPARCDAADPISRAVIGEPSSPAQGTDPVGGARRAVENLLPVTGVTRSSDYFLKTARLGFRRWTIDDLPLALALWGDPDVTRYIGGPFSPKDVTEKLHGEIASMEAHHVQYWPLFLLEGDAHVGCAGLRPYRVHDQIYELGFHLRPAYWGRGLAAEAGQAVIAFAFERLGAEGLFAGHHPEHGASRAVLERLGFRFTHEEVYPPTGLRHPSYLLMRPGSGHRGPASRRP</sequence>
<dbReference type="Pfam" id="PF13302">
    <property type="entry name" value="Acetyltransf_3"/>
    <property type="match status" value="1"/>
</dbReference>
<protein>
    <submittedName>
        <fullName evidence="2">GNAT family N-acetyltransferase</fullName>
    </submittedName>
</protein>
<name>A0A537KBI8_9BACT</name>
<dbReference type="PANTHER" id="PTHR43792">
    <property type="entry name" value="GNAT FAMILY, PUTATIVE (AFU_ORTHOLOGUE AFUA_3G00765)-RELATED-RELATED"/>
    <property type="match status" value="1"/>
</dbReference>
<feature type="domain" description="N-acetyltransferase" evidence="1">
    <location>
        <begin position="76"/>
        <end position="235"/>
    </location>
</feature>